<evidence type="ECO:0000313" key="3">
    <source>
        <dbReference type="Proteomes" id="UP000622317"/>
    </source>
</evidence>
<keyword evidence="3" id="KW-1185">Reference proteome</keyword>
<name>A0A927IK66_9BACT</name>
<feature type="transmembrane region" description="Helical" evidence="1">
    <location>
        <begin position="6"/>
        <end position="26"/>
    </location>
</feature>
<evidence type="ECO:0000313" key="2">
    <source>
        <dbReference type="EMBL" id="MBD5782533.1"/>
    </source>
</evidence>
<keyword evidence="1" id="KW-1133">Transmembrane helix</keyword>
<gene>
    <name evidence="2" type="ORF">IEN85_23745</name>
</gene>
<protein>
    <submittedName>
        <fullName evidence="2">Hydrogenase nickel incorporation protein HypA</fullName>
    </submittedName>
</protein>
<sequence length="77" mass="9306">MHPFTWFLILYTGSALIAIASLWFYYEKREKRVFDIRRKRRVFHCVKCGELYSIRKKDVSDGQQCPKCGYNNFELSF</sequence>
<dbReference type="Proteomes" id="UP000622317">
    <property type="component" value="Unassembled WGS sequence"/>
</dbReference>
<comment type="caution">
    <text evidence="2">The sequence shown here is derived from an EMBL/GenBank/DDBJ whole genome shotgun (WGS) entry which is preliminary data.</text>
</comment>
<dbReference type="EMBL" id="JACYFG010000061">
    <property type="protein sequence ID" value="MBD5782533.1"/>
    <property type="molecule type" value="Genomic_DNA"/>
</dbReference>
<reference evidence="2" key="1">
    <citation type="submission" date="2020-09" db="EMBL/GenBank/DDBJ databases">
        <title>Pelagicoccus enzymogenes sp. nov. with an EPS production, isolated from marine sediment.</title>
        <authorList>
            <person name="Feng X."/>
        </authorList>
    </citation>
    <scope>NUCLEOTIDE SEQUENCE</scope>
    <source>
        <strain evidence="2">NFK12</strain>
    </source>
</reference>
<keyword evidence="1" id="KW-0472">Membrane</keyword>
<organism evidence="2 3">
    <name type="scientific">Pelagicoccus enzymogenes</name>
    <dbReference type="NCBI Taxonomy" id="2773457"/>
    <lineage>
        <taxon>Bacteria</taxon>
        <taxon>Pseudomonadati</taxon>
        <taxon>Verrucomicrobiota</taxon>
        <taxon>Opitutia</taxon>
        <taxon>Puniceicoccales</taxon>
        <taxon>Pelagicoccaceae</taxon>
        <taxon>Pelagicoccus</taxon>
    </lineage>
</organism>
<proteinExistence type="predicted"/>
<evidence type="ECO:0000256" key="1">
    <source>
        <dbReference type="SAM" id="Phobius"/>
    </source>
</evidence>
<keyword evidence="1" id="KW-0812">Transmembrane</keyword>
<accession>A0A927IK66</accession>
<dbReference type="RefSeq" id="WP_191619609.1">
    <property type="nucleotide sequence ID" value="NZ_JACYFG010000061.1"/>
</dbReference>
<dbReference type="AlphaFoldDB" id="A0A927IK66"/>